<accession>A0ACB8YZJ8</accession>
<organism evidence="1 2">
    <name type="scientific">Cichorium intybus</name>
    <name type="common">Chicory</name>
    <dbReference type="NCBI Taxonomy" id="13427"/>
    <lineage>
        <taxon>Eukaryota</taxon>
        <taxon>Viridiplantae</taxon>
        <taxon>Streptophyta</taxon>
        <taxon>Embryophyta</taxon>
        <taxon>Tracheophyta</taxon>
        <taxon>Spermatophyta</taxon>
        <taxon>Magnoliopsida</taxon>
        <taxon>eudicotyledons</taxon>
        <taxon>Gunneridae</taxon>
        <taxon>Pentapetalae</taxon>
        <taxon>asterids</taxon>
        <taxon>campanulids</taxon>
        <taxon>Asterales</taxon>
        <taxon>Asteraceae</taxon>
        <taxon>Cichorioideae</taxon>
        <taxon>Cichorieae</taxon>
        <taxon>Cichoriinae</taxon>
        <taxon>Cichorium</taxon>
    </lineage>
</organism>
<evidence type="ECO:0000313" key="2">
    <source>
        <dbReference type="Proteomes" id="UP001055811"/>
    </source>
</evidence>
<sequence length="591" mass="67099">MTSLLIATEDPHLLFHRLFNNSFQTLGSVKDRISQIFAYILFRKGSSTYLTDTRTSQDNPLAFQDLIAAIRSQNQEKTQDFAPPDRNSEGEGDPEAVFNVLDAILKCSLERLKLMRESMSWTHVGDYNYKLKAGYFQHIETIRNLSLEGRLGVALCLRNKMIHQGFFPDVVTHNYLINGFCKVGAFEKAEWLVTQMSSWGPYPNVATYNTLMKGYCAFGDIDKALDLLSTMTGGKVNKVKPNTVTFNIVVHALCKEGMSEEARVLISKLTNEDSEKTLIASTILMDSSFKKGDTSLAFTLWGEILSKKADVVAYNVVIHGSCLRWNLIIAYKYVNQMLKIGFLPDSFTYNTLVNTLCKMKRIDDAFYLYKVMSKMGVTPDKISYNTLIQGLCNVGNVVTAHELLNHMLEKSMVPPLLTWNVIIGGYGRQGDKEKALQIRDKMMEYGVFPNVFTYNALIHMFIKRGEILEARLVMKEMNVSGPFPDTVTYNLLVGAESEFGHLFSGEEVYDNMLKRGCEPDVVTYTELIKGFCMRGKIEEAERIFSFDMLQRGNLVIDHVPFQILIKKYFKIGNLDGAYSVYQKWLKIDQGE</sequence>
<protein>
    <submittedName>
        <fullName evidence="1">Uncharacterized protein</fullName>
    </submittedName>
</protein>
<dbReference type="EMBL" id="CM042017">
    <property type="protein sequence ID" value="KAI3691169.1"/>
    <property type="molecule type" value="Genomic_DNA"/>
</dbReference>
<keyword evidence="2" id="KW-1185">Reference proteome</keyword>
<evidence type="ECO:0000313" key="1">
    <source>
        <dbReference type="EMBL" id="KAI3691169.1"/>
    </source>
</evidence>
<name>A0ACB8YZJ8_CICIN</name>
<gene>
    <name evidence="1" type="ORF">L2E82_49388</name>
</gene>
<comment type="caution">
    <text evidence="1">The sequence shown here is derived from an EMBL/GenBank/DDBJ whole genome shotgun (WGS) entry which is preliminary data.</text>
</comment>
<reference evidence="2" key="1">
    <citation type="journal article" date="2022" name="Mol. Ecol. Resour.">
        <title>The genomes of chicory, endive, great burdock and yacon provide insights into Asteraceae palaeo-polyploidization history and plant inulin production.</title>
        <authorList>
            <person name="Fan W."/>
            <person name="Wang S."/>
            <person name="Wang H."/>
            <person name="Wang A."/>
            <person name="Jiang F."/>
            <person name="Liu H."/>
            <person name="Zhao H."/>
            <person name="Xu D."/>
            <person name="Zhang Y."/>
        </authorList>
    </citation>
    <scope>NUCLEOTIDE SEQUENCE [LARGE SCALE GENOMIC DNA]</scope>
    <source>
        <strain evidence="2">cv. Punajuju</strain>
    </source>
</reference>
<reference evidence="1 2" key="2">
    <citation type="journal article" date="2022" name="Mol. Ecol. Resour.">
        <title>The genomes of chicory, endive, great burdock and yacon provide insights into Asteraceae paleo-polyploidization history and plant inulin production.</title>
        <authorList>
            <person name="Fan W."/>
            <person name="Wang S."/>
            <person name="Wang H."/>
            <person name="Wang A."/>
            <person name="Jiang F."/>
            <person name="Liu H."/>
            <person name="Zhao H."/>
            <person name="Xu D."/>
            <person name="Zhang Y."/>
        </authorList>
    </citation>
    <scope>NUCLEOTIDE SEQUENCE [LARGE SCALE GENOMIC DNA]</scope>
    <source>
        <strain evidence="2">cv. Punajuju</strain>
        <tissue evidence="1">Leaves</tissue>
    </source>
</reference>
<proteinExistence type="predicted"/>
<dbReference type="Proteomes" id="UP001055811">
    <property type="component" value="Linkage Group LG09"/>
</dbReference>